<reference evidence="1" key="1">
    <citation type="journal article" date="2020" name="Int. J. Syst. Evol. Microbiol.">
        <title>Aquipluma nitroreducens gen. nov. sp. nov., a novel facultatively anaerobic bacterium isolated from a freshwater lake.</title>
        <authorList>
            <person name="Watanabe M."/>
            <person name="Kojima H."/>
            <person name="Fukui M."/>
        </authorList>
    </citation>
    <scope>NUCLEOTIDE SEQUENCE</scope>
    <source>
        <strain evidence="1">MeG22</strain>
    </source>
</reference>
<accession>A0A5K7SAW9</accession>
<keyword evidence="2" id="KW-1185">Reference proteome</keyword>
<dbReference type="AlphaFoldDB" id="A0A5K7SAW9"/>
<organism evidence="1 2">
    <name type="scientific">Aquipluma nitroreducens</name>
    <dbReference type="NCBI Taxonomy" id="2010828"/>
    <lineage>
        <taxon>Bacteria</taxon>
        <taxon>Pseudomonadati</taxon>
        <taxon>Bacteroidota</taxon>
        <taxon>Bacteroidia</taxon>
        <taxon>Marinilabiliales</taxon>
        <taxon>Prolixibacteraceae</taxon>
        <taxon>Aquipluma</taxon>
    </lineage>
</organism>
<dbReference type="RefSeq" id="WP_318347034.1">
    <property type="nucleotide sequence ID" value="NZ_AP018694.1"/>
</dbReference>
<dbReference type="Proteomes" id="UP001193389">
    <property type="component" value="Chromosome"/>
</dbReference>
<dbReference type="KEGG" id="anf:AQPE_2888"/>
<evidence type="ECO:0000313" key="2">
    <source>
        <dbReference type="Proteomes" id="UP001193389"/>
    </source>
</evidence>
<sequence length="147" mass="17164">MEDYIFLIIAIVLSIFGAINQNKKKKVQDNPFTEADEKPRNSFMDQLLGADFLNEPQVKKVQPVRIKPEKANVPTKSSIDTSGGKFYHYGFKSTLPDRPKHEMIKTQWKPKEKEEEEPAEVEESVNYLEDFSLRKAFVYSEIMNRKY</sequence>
<protein>
    <submittedName>
        <fullName evidence="1">Uncharacterized protein</fullName>
    </submittedName>
</protein>
<evidence type="ECO:0000313" key="1">
    <source>
        <dbReference type="EMBL" id="BBE18723.1"/>
    </source>
</evidence>
<name>A0A5K7SAW9_9BACT</name>
<proteinExistence type="predicted"/>
<gene>
    <name evidence="1" type="ORF">AQPE_2888</name>
</gene>
<dbReference type="EMBL" id="AP018694">
    <property type="protein sequence ID" value="BBE18723.1"/>
    <property type="molecule type" value="Genomic_DNA"/>
</dbReference>